<dbReference type="InterPro" id="IPR000551">
    <property type="entry name" value="MerR-type_HTH_dom"/>
</dbReference>
<gene>
    <name evidence="6" type="ORF">KDK92_20640</name>
</gene>
<keyword evidence="7" id="KW-1185">Reference proteome</keyword>
<keyword evidence="1" id="KW-0678">Repressor</keyword>
<evidence type="ECO:0000313" key="6">
    <source>
        <dbReference type="EMBL" id="MCM1992136.1"/>
    </source>
</evidence>
<organism evidence="6 7">
    <name type="scientific">Oceanirhabdus seepicola</name>
    <dbReference type="NCBI Taxonomy" id="2828781"/>
    <lineage>
        <taxon>Bacteria</taxon>
        <taxon>Bacillati</taxon>
        <taxon>Bacillota</taxon>
        <taxon>Clostridia</taxon>
        <taxon>Eubacteriales</taxon>
        <taxon>Clostridiaceae</taxon>
        <taxon>Oceanirhabdus</taxon>
    </lineage>
</organism>
<accession>A0A9J6PA47</accession>
<comment type="caution">
    <text evidence="6">The sequence shown here is derived from an EMBL/GenBank/DDBJ whole genome shotgun (WGS) entry which is preliminary data.</text>
</comment>
<dbReference type="EMBL" id="JAGSOJ010000005">
    <property type="protein sequence ID" value="MCM1992136.1"/>
    <property type="molecule type" value="Genomic_DNA"/>
</dbReference>
<dbReference type="Pfam" id="PF13411">
    <property type="entry name" value="MerR_1"/>
    <property type="match status" value="1"/>
</dbReference>
<name>A0A9J6PA47_9CLOT</name>
<evidence type="ECO:0000256" key="4">
    <source>
        <dbReference type="ARBA" id="ARBA00023163"/>
    </source>
</evidence>
<feature type="domain" description="HTH merR-type" evidence="5">
    <location>
        <begin position="1"/>
        <end position="67"/>
    </location>
</feature>
<dbReference type="PROSITE" id="PS50937">
    <property type="entry name" value="HTH_MERR_2"/>
    <property type="match status" value="1"/>
</dbReference>
<evidence type="ECO:0000256" key="2">
    <source>
        <dbReference type="ARBA" id="ARBA00023015"/>
    </source>
</evidence>
<evidence type="ECO:0000256" key="1">
    <source>
        <dbReference type="ARBA" id="ARBA00022491"/>
    </source>
</evidence>
<evidence type="ECO:0000313" key="7">
    <source>
        <dbReference type="Proteomes" id="UP001056429"/>
    </source>
</evidence>
<reference evidence="6" key="2">
    <citation type="submission" date="2021-04" db="EMBL/GenBank/DDBJ databases">
        <authorList>
            <person name="Dong X."/>
        </authorList>
    </citation>
    <scope>NUCLEOTIDE SEQUENCE</scope>
    <source>
        <strain evidence="6">ZWT</strain>
    </source>
</reference>
<dbReference type="AlphaFoldDB" id="A0A9J6PA47"/>
<dbReference type="PANTHER" id="PTHR30204:SF69">
    <property type="entry name" value="MERR-FAMILY TRANSCRIPTIONAL REGULATOR"/>
    <property type="match status" value="1"/>
</dbReference>
<dbReference type="SUPFAM" id="SSF46955">
    <property type="entry name" value="Putative DNA-binding domain"/>
    <property type="match status" value="1"/>
</dbReference>
<dbReference type="GO" id="GO:0003700">
    <property type="term" value="F:DNA-binding transcription factor activity"/>
    <property type="evidence" value="ECO:0007669"/>
    <property type="project" value="InterPro"/>
</dbReference>
<reference evidence="6" key="1">
    <citation type="journal article" date="2021" name="mSystems">
        <title>Bacteria and Archaea Synergistically Convert Glycine Betaine to Biogenic Methane in the Formosa Cold Seep of the South China Sea.</title>
        <authorList>
            <person name="Li L."/>
            <person name="Zhang W."/>
            <person name="Zhang S."/>
            <person name="Song L."/>
            <person name="Sun Q."/>
            <person name="Zhang H."/>
            <person name="Xiang H."/>
            <person name="Dong X."/>
        </authorList>
    </citation>
    <scope>NUCLEOTIDE SEQUENCE</scope>
    <source>
        <strain evidence="6">ZWT</strain>
    </source>
</reference>
<keyword evidence="3" id="KW-0238">DNA-binding</keyword>
<proteinExistence type="predicted"/>
<dbReference type="Proteomes" id="UP001056429">
    <property type="component" value="Unassembled WGS sequence"/>
</dbReference>
<sequence length="126" mass="14876">MRISEVSEKYCISKDTLRYYEKLKMLKPDRIGGKREYSISECKKLKSILQLKKLMFTLSVIKEMLEVDERVDRDIYNGVIKDEDLELLKNMIAYKYDHIRQLEADIQIAKGELKAIEKKIEIISKG</sequence>
<protein>
    <submittedName>
        <fullName evidence="6">MerR family transcriptional regulator</fullName>
    </submittedName>
</protein>
<keyword evidence="4" id="KW-0804">Transcription</keyword>
<evidence type="ECO:0000259" key="5">
    <source>
        <dbReference type="PROSITE" id="PS50937"/>
    </source>
</evidence>
<dbReference type="PANTHER" id="PTHR30204">
    <property type="entry name" value="REDOX-CYCLING DRUG-SENSING TRANSCRIPTIONAL ACTIVATOR SOXR"/>
    <property type="match status" value="1"/>
</dbReference>
<dbReference type="SMART" id="SM00422">
    <property type="entry name" value="HTH_MERR"/>
    <property type="match status" value="1"/>
</dbReference>
<dbReference type="InterPro" id="IPR009061">
    <property type="entry name" value="DNA-bd_dom_put_sf"/>
</dbReference>
<keyword evidence="2" id="KW-0805">Transcription regulation</keyword>
<dbReference type="GO" id="GO:0003677">
    <property type="term" value="F:DNA binding"/>
    <property type="evidence" value="ECO:0007669"/>
    <property type="project" value="UniProtKB-KW"/>
</dbReference>
<dbReference type="RefSeq" id="WP_250861302.1">
    <property type="nucleotide sequence ID" value="NZ_JAGSOJ010000005.1"/>
</dbReference>
<evidence type="ECO:0000256" key="3">
    <source>
        <dbReference type="ARBA" id="ARBA00023125"/>
    </source>
</evidence>
<dbReference type="InterPro" id="IPR047057">
    <property type="entry name" value="MerR_fam"/>
</dbReference>
<dbReference type="Gene3D" id="1.10.1660.10">
    <property type="match status" value="1"/>
</dbReference>